<evidence type="ECO:0000313" key="2">
    <source>
        <dbReference type="Proteomes" id="UP000606580"/>
    </source>
</evidence>
<dbReference type="Proteomes" id="UP000606580">
    <property type="component" value="Unassembled WGS sequence"/>
</dbReference>
<dbReference type="EMBL" id="WNEG01000109">
    <property type="protein sequence ID" value="NMG83802.1"/>
    <property type="molecule type" value="Genomic_DNA"/>
</dbReference>
<feature type="non-terminal residue" evidence="1">
    <location>
        <position position="66"/>
    </location>
</feature>
<dbReference type="AlphaFoldDB" id="A0A848DC31"/>
<proteinExistence type="predicted"/>
<protein>
    <submittedName>
        <fullName evidence="1">Uncharacterized protein</fullName>
    </submittedName>
</protein>
<evidence type="ECO:0000313" key="1">
    <source>
        <dbReference type="EMBL" id="NMG83802.1"/>
    </source>
</evidence>
<organism evidence="1 2">
    <name type="scientific">Candidatus Ethanoperedens thermophilum</name>
    <dbReference type="NCBI Taxonomy" id="2766897"/>
    <lineage>
        <taxon>Archaea</taxon>
        <taxon>Methanobacteriati</taxon>
        <taxon>Methanobacteriota</taxon>
        <taxon>Stenosarchaea group</taxon>
        <taxon>Methanomicrobia</taxon>
        <taxon>Methanosarcinales</taxon>
        <taxon>Methanosarcinales incertae sedis</taxon>
        <taxon>GOM Arc I cluster</taxon>
        <taxon>Candidatus Ethanoperedens</taxon>
    </lineage>
</organism>
<comment type="caution">
    <text evidence="1">The sequence shown here is derived from an EMBL/GenBank/DDBJ whole genome shotgun (WGS) entry which is preliminary data.</text>
</comment>
<name>A0A848DC31_9EURY</name>
<sequence>MESPFKDAESHQDIKKFKQLVLSATYADITNNTYDEGDIFYLGDLDKVRNDDYTRDEVSDKLGDIG</sequence>
<gene>
    <name evidence="1" type="ORF">GIS02_06330</name>
</gene>
<reference evidence="1" key="1">
    <citation type="journal article" date="2020" name="MBio">
        <title>'Candidatus Ethanoperedens,' a Thermophilic Genus of Archaea Mediating the Anaerobic Oxidation of Ethane.</title>
        <authorList>
            <person name="Hahn C.J."/>
            <person name="Laso-Perez R."/>
            <person name="Vulcano F."/>
            <person name="Vaziourakis K.M."/>
            <person name="Stokke R."/>
            <person name="Steen I.H."/>
            <person name="Teske A."/>
            <person name="Boetius A."/>
            <person name="Liebeke M."/>
            <person name="Amann R."/>
            <person name="Knittel K."/>
            <person name="Wegener G."/>
        </authorList>
    </citation>
    <scope>NUCLEOTIDE SEQUENCE</scope>
    <source>
        <strain evidence="1">GoM-Arc1-LC-WB58</strain>
    </source>
</reference>
<accession>A0A848DC31</accession>